<dbReference type="AlphaFoldDB" id="A0A4Q7NLF2"/>
<dbReference type="OrthoDB" id="9814165at2"/>
<evidence type="ECO:0000259" key="5">
    <source>
        <dbReference type="PROSITE" id="PS50931"/>
    </source>
</evidence>
<dbReference type="PRINTS" id="PR00039">
    <property type="entry name" value="HTHLYSR"/>
</dbReference>
<dbReference type="SUPFAM" id="SSF53850">
    <property type="entry name" value="Periplasmic binding protein-like II"/>
    <property type="match status" value="1"/>
</dbReference>
<keyword evidence="2" id="KW-0805">Transcription regulation</keyword>
<organism evidence="6 7">
    <name type="scientific">Pigmentiphaga kullae</name>
    <dbReference type="NCBI Taxonomy" id="151784"/>
    <lineage>
        <taxon>Bacteria</taxon>
        <taxon>Pseudomonadati</taxon>
        <taxon>Pseudomonadota</taxon>
        <taxon>Betaproteobacteria</taxon>
        <taxon>Burkholderiales</taxon>
        <taxon>Alcaligenaceae</taxon>
        <taxon>Pigmentiphaga</taxon>
    </lineage>
</organism>
<sequence>MQEHGITMGLGRIKLRHLQCLVAIAAYRHMGQAADALGISQPAISKTLAELEDVVQAQLVVRSKRGASLTDKGRVLLGYAGSSLRTLREGLDHVSSAVRDDVAVIAIGTLPTVAPTIGPQAASLFKRQWPSVRLSVHTGVNAGLLALLKQGELDLVLGRVAEPSEMLGLSYEHLYEEPVVVVARPGHPLARARRVEPEEIAACGMVVPLPGTAIRHTIDSYMVRHGVGVGREAIETLSDAFARSYVAHTDAVWMIALGVVEHDLRAGSLVRLACDTQHTSASVGLTLRSDAVPSHAVRALIECIRAAAAQRRERAEGNL</sequence>
<dbReference type="InterPro" id="IPR050950">
    <property type="entry name" value="HTH-type_LysR_regulators"/>
</dbReference>
<dbReference type="PANTHER" id="PTHR30419">
    <property type="entry name" value="HTH-TYPE TRANSCRIPTIONAL REGULATOR YBHD"/>
    <property type="match status" value="1"/>
</dbReference>
<dbReference type="NCBIfam" id="TIGR02424">
    <property type="entry name" value="TF_pcaQ"/>
    <property type="match status" value="1"/>
</dbReference>
<dbReference type="SMR" id="A0A4Q7NLF2"/>
<evidence type="ECO:0000313" key="6">
    <source>
        <dbReference type="EMBL" id="RZS85766.1"/>
    </source>
</evidence>
<dbReference type="InterPro" id="IPR005119">
    <property type="entry name" value="LysR_subst-bd"/>
</dbReference>
<dbReference type="InterPro" id="IPR036390">
    <property type="entry name" value="WH_DNA-bd_sf"/>
</dbReference>
<dbReference type="Pfam" id="PF03466">
    <property type="entry name" value="LysR_substrate"/>
    <property type="match status" value="1"/>
</dbReference>
<dbReference type="PROSITE" id="PS50931">
    <property type="entry name" value="HTH_LYSR"/>
    <property type="match status" value="1"/>
</dbReference>
<name>A0A4Q7NLF2_9BURK</name>
<dbReference type="GO" id="GO:0045893">
    <property type="term" value="P:positive regulation of DNA-templated transcription"/>
    <property type="evidence" value="ECO:0007669"/>
    <property type="project" value="InterPro"/>
</dbReference>
<dbReference type="InterPro" id="IPR012787">
    <property type="entry name" value="TF_PcaQ"/>
</dbReference>
<dbReference type="GO" id="GO:0003677">
    <property type="term" value="F:DNA binding"/>
    <property type="evidence" value="ECO:0007669"/>
    <property type="project" value="UniProtKB-KW"/>
</dbReference>
<dbReference type="InterPro" id="IPR000847">
    <property type="entry name" value="LysR_HTH_N"/>
</dbReference>
<dbReference type="GO" id="GO:0003700">
    <property type="term" value="F:DNA-binding transcription factor activity"/>
    <property type="evidence" value="ECO:0007669"/>
    <property type="project" value="InterPro"/>
</dbReference>
<keyword evidence="7" id="KW-1185">Reference proteome</keyword>
<dbReference type="GO" id="GO:0005829">
    <property type="term" value="C:cytosol"/>
    <property type="evidence" value="ECO:0007669"/>
    <property type="project" value="TreeGrafter"/>
</dbReference>
<dbReference type="Gene3D" id="1.10.10.10">
    <property type="entry name" value="Winged helix-like DNA-binding domain superfamily/Winged helix DNA-binding domain"/>
    <property type="match status" value="1"/>
</dbReference>
<dbReference type="RefSeq" id="WP_130356928.1">
    <property type="nucleotide sequence ID" value="NZ_SGXC01000001.1"/>
</dbReference>
<dbReference type="PANTHER" id="PTHR30419:SF8">
    <property type="entry name" value="NITROGEN ASSIMILATION TRANSCRIPTIONAL ACTIVATOR-RELATED"/>
    <property type="match status" value="1"/>
</dbReference>
<protein>
    <submittedName>
        <fullName evidence="6">LysR family pca operon transcriptional activator</fullName>
    </submittedName>
</protein>
<evidence type="ECO:0000256" key="4">
    <source>
        <dbReference type="ARBA" id="ARBA00023163"/>
    </source>
</evidence>
<dbReference type="SUPFAM" id="SSF46785">
    <property type="entry name" value="Winged helix' DNA-binding domain"/>
    <property type="match status" value="1"/>
</dbReference>
<evidence type="ECO:0000256" key="1">
    <source>
        <dbReference type="ARBA" id="ARBA00009437"/>
    </source>
</evidence>
<evidence type="ECO:0000256" key="3">
    <source>
        <dbReference type="ARBA" id="ARBA00023125"/>
    </source>
</evidence>
<dbReference type="Pfam" id="PF00126">
    <property type="entry name" value="HTH_1"/>
    <property type="match status" value="1"/>
</dbReference>
<comment type="similarity">
    <text evidence="1">Belongs to the LysR transcriptional regulatory family.</text>
</comment>
<gene>
    <name evidence="6" type="ORF">EV675_1796</name>
</gene>
<proteinExistence type="inferred from homology"/>
<dbReference type="Gene3D" id="3.40.190.290">
    <property type="match status" value="1"/>
</dbReference>
<dbReference type="Proteomes" id="UP000292445">
    <property type="component" value="Unassembled WGS sequence"/>
</dbReference>
<feature type="domain" description="HTH lysR-type" evidence="5">
    <location>
        <begin position="13"/>
        <end position="70"/>
    </location>
</feature>
<dbReference type="GO" id="GO:0019619">
    <property type="term" value="P:3,4-dihydroxybenzoate catabolic process"/>
    <property type="evidence" value="ECO:0007669"/>
    <property type="project" value="InterPro"/>
</dbReference>
<keyword evidence="4" id="KW-0804">Transcription</keyword>
<comment type="caution">
    <text evidence="6">The sequence shown here is derived from an EMBL/GenBank/DDBJ whole genome shotgun (WGS) entry which is preliminary data.</text>
</comment>
<dbReference type="EMBL" id="SGXC01000001">
    <property type="protein sequence ID" value="RZS85766.1"/>
    <property type="molecule type" value="Genomic_DNA"/>
</dbReference>
<reference evidence="6 7" key="1">
    <citation type="submission" date="2019-02" db="EMBL/GenBank/DDBJ databases">
        <title>Genomic Encyclopedia of Type Strains, Phase IV (KMG-IV): sequencing the most valuable type-strain genomes for metagenomic binning, comparative biology and taxonomic classification.</title>
        <authorList>
            <person name="Goeker M."/>
        </authorList>
    </citation>
    <scope>NUCLEOTIDE SEQUENCE [LARGE SCALE GENOMIC DNA]</scope>
    <source>
        <strain evidence="6 7">K24</strain>
    </source>
</reference>
<evidence type="ECO:0000256" key="2">
    <source>
        <dbReference type="ARBA" id="ARBA00023015"/>
    </source>
</evidence>
<evidence type="ECO:0000313" key="7">
    <source>
        <dbReference type="Proteomes" id="UP000292445"/>
    </source>
</evidence>
<accession>A0A4Q7NLF2</accession>
<dbReference type="InterPro" id="IPR036388">
    <property type="entry name" value="WH-like_DNA-bd_sf"/>
</dbReference>
<keyword evidence="3" id="KW-0238">DNA-binding</keyword>